<dbReference type="InParanoid" id="A0A1S0TK13"/>
<dbReference type="AlphaFoldDB" id="A0A1S0TK13"/>
<gene>
    <name evidence="1" type="ORF">LOAG_13142</name>
</gene>
<dbReference type="GeneID" id="9950613"/>
<dbReference type="CTD" id="9950613"/>
<accession>A0A1S0TK13</accession>
<dbReference type="KEGG" id="loa:LOAG_13142"/>
<dbReference type="RefSeq" id="XP_003148702.1">
    <property type="nucleotide sequence ID" value="XM_003148654.1"/>
</dbReference>
<dbReference type="EMBL" id="JH712359">
    <property type="protein sequence ID" value="EFO15367.1"/>
    <property type="molecule type" value="Genomic_DNA"/>
</dbReference>
<sequence>MKSRKWDDVIALPEIVSSNKVYNEGKMCLSQQEVRSIYWFGPAISESIFDCFQKEEGKKKKKKEKDVKDEK</sequence>
<protein>
    <submittedName>
        <fullName evidence="1">Uncharacterized protein</fullName>
    </submittedName>
</protein>
<evidence type="ECO:0000313" key="1">
    <source>
        <dbReference type="EMBL" id="EFO15367.1"/>
    </source>
</evidence>
<reference evidence="1" key="1">
    <citation type="submission" date="2012-04" db="EMBL/GenBank/DDBJ databases">
        <title>The Genome Sequence of Loa loa.</title>
        <authorList>
            <consortium name="The Broad Institute Genome Sequencing Platform"/>
            <consortium name="Broad Institute Genome Sequencing Center for Infectious Disease"/>
            <person name="Nutman T.B."/>
            <person name="Fink D.L."/>
            <person name="Russ C."/>
            <person name="Young S."/>
            <person name="Zeng Q."/>
            <person name="Gargeya S."/>
            <person name="Alvarado L."/>
            <person name="Berlin A."/>
            <person name="Chapman S.B."/>
            <person name="Chen Z."/>
            <person name="Freedman E."/>
            <person name="Gellesch M."/>
            <person name="Goldberg J."/>
            <person name="Griggs A."/>
            <person name="Gujja S."/>
            <person name="Heilman E.R."/>
            <person name="Heiman D."/>
            <person name="Howarth C."/>
            <person name="Mehta T."/>
            <person name="Neiman D."/>
            <person name="Pearson M."/>
            <person name="Roberts A."/>
            <person name="Saif S."/>
            <person name="Shea T."/>
            <person name="Shenoy N."/>
            <person name="Sisk P."/>
            <person name="Stolte C."/>
            <person name="Sykes S."/>
            <person name="White J."/>
            <person name="Yandava C."/>
            <person name="Haas B."/>
            <person name="Henn M.R."/>
            <person name="Nusbaum C."/>
            <person name="Birren B."/>
        </authorList>
    </citation>
    <scope>NUCLEOTIDE SEQUENCE [LARGE SCALE GENOMIC DNA]</scope>
</reference>
<organism evidence="1">
    <name type="scientific">Loa loa</name>
    <name type="common">Eye worm</name>
    <name type="synonym">Filaria loa</name>
    <dbReference type="NCBI Taxonomy" id="7209"/>
    <lineage>
        <taxon>Eukaryota</taxon>
        <taxon>Metazoa</taxon>
        <taxon>Ecdysozoa</taxon>
        <taxon>Nematoda</taxon>
        <taxon>Chromadorea</taxon>
        <taxon>Rhabditida</taxon>
        <taxon>Spirurina</taxon>
        <taxon>Spiruromorpha</taxon>
        <taxon>Filarioidea</taxon>
        <taxon>Onchocercidae</taxon>
        <taxon>Loa</taxon>
    </lineage>
</organism>
<feature type="non-terminal residue" evidence="1">
    <location>
        <position position="71"/>
    </location>
</feature>
<proteinExistence type="predicted"/>
<name>A0A1S0TK13_LOALO</name>